<dbReference type="EMBL" id="JACCBX010000007">
    <property type="protein sequence ID" value="NYE06784.1"/>
    <property type="molecule type" value="Genomic_DNA"/>
</dbReference>
<reference evidence="3" key="1">
    <citation type="submission" date="2020-07" db="EMBL/GenBank/DDBJ databases">
        <authorList>
            <person name="Partida-Martinez L."/>
            <person name="Huntemann M."/>
            <person name="Clum A."/>
            <person name="Wang J."/>
            <person name="Palaniappan K."/>
            <person name="Ritter S."/>
            <person name="Chen I.-M."/>
            <person name="Stamatis D."/>
            <person name="Reddy T."/>
            <person name="O'Malley R."/>
            <person name="Daum C."/>
            <person name="Shapiro N."/>
            <person name="Ivanova N."/>
            <person name="Kyrpides N."/>
            <person name="Woyke T."/>
        </authorList>
    </citation>
    <scope>NUCLEOTIDE SEQUENCE [LARGE SCALE GENOMIC DNA]</scope>
    <source>
        <strain evidence="3">AT2.8</strain>
    </source>
</reference>
<feature type="transmembrane region" description="Helical" evidence="1">
    <location>
        <begin position="27"/>
        <end position="47"/>
    </location>
</feature>
<dbReference type="Proteomes" id="UP000548423">
    <property type="component" value="Unassembled WGS sequence"/>
</dbReference>
<accession>A0A852TI39</accession>
<organism evidence="2 3">
    <name type="scientific">Neobacillus niacini</name>
    <dbReference type="NCBI Taxonomy" id="86668"/>
    <lineage>
        <taxon>Bacteria</taxon>
        <taxon>Bacillati</taxon>
        <taxon>Bacillota</taxon>
        <taxon>Bacilli</taxon>
        <taxon>Bacillales</taxon>
        <taxon>Bacillaceae</taxon>
        <taxon>Neobacillus</taxon>
    </lineage>
</organism>
<keyword evidence="1" id="KW-0472">Membrane</keyword>
<evidence type="ECO:0000313" key="2">
    <source>
        <dbReference type="EMBL" id="NYE06784.1"/>
    </source>
</evidence>
<proteinExistence type="predicted"/>
<evidence type="ECO:0000256" key="1">
    <source>
        <dbReference type="SAM" id="Phobius"/>
    </source>
</evidence>
<protein>
    <submittedName>
        <fullName evidence="2">Uncharacterized protein</fullName>
    </submittedName>
</protein>
<keyword evidence="1" id="KW-1133">Transmembrane helix</keyword>
<name>A0A852TI39_9BACI</name>
<feature type="transmembrane region" description="Helical" evidence="1">
    <location>
        <begin position="59"/>
        <end position="81"/>
    </location>
</feature>
<dbReference type="AlphaFoldDB" id="A0A852TI39"/>
<evidence type="ECO:0000313" key="3">
    <source>
        <dbReference type="Proteomes" id="UP000548423"/>
    </source>
</evidence>
<sequence>MFFLILFLIGLFIPFLLIKMNPNWIVWVPATVLFLFAIVIYTKAEFFPADGMADLAERLYFMIFGVTAIGSFVGGMIVHFIKRK</sequence>
<gene>
    <name evidence="2" type="ORF">F4694_003564</name>
</gene>
<comment type="caution">
    <text evidence="2">The sequence shown here is derived from an EMBL/GenBank/DDBJ whole genome shotgun (WGS) entry which is preliminary data.</text>
</comment>
<keyword evidence="1" id="KW-0812">Transmembrane</keyword>
<reference evidence="3" key="2">
    <citation type="submission" date="2020-08" db="EMBL/GenBank/DDBJ databases">
        <title>The Agave Microbiome: Exploring the role of microbial communities in plant adaptations to desert environments.</title>
        <authorList>
            <person name="Partida-Martinez L.P."/>
        </authorList>
    </citation>
    <scope>NUCLEOTIDE SEQUENCE [LARGE SCALE GENOMIC DNA]</scope>
    <source>
        <strain evidence="3">AT2.8</strain>
    </source>
</reference>